<dbReference type="Proteomes" id="UP000077266">
    <property type="component" value="Unassembled WGS sequence"/>
</dbReference>
<accession>A0A165EEM3</accession>
<dbReference type="InParanoid" id="A0A165EEM3"/>
<keyword evidence="3" id="KW-1185">Reference proteome</keyword>
<evidence type="ECO:0000256" key="1">
    <source>
        <dbReference type="SAM" id="MobiDB-lite"/>
    </source>
</evidence>
<evidence type="ECO:0000313" key="2">
    <source>
        <dbReference type="EMBL" id="KZV86752.1"/>
    </source>
</evidence>
<evidence type="ECO:0000313" key="3">
    <source>
        <dbReference type="Proteomes" id="UP000077266"/>
    </source>
</evidence>
<reference evidence="2 3" key="1">
    <citation type="journal article" date="2016" name="Mol. Biol. Evol.">
        <title>Comparative Genomics of Early-Diverging Mushroom-Forming Fungi Provides Insights into the Origins of Lignocellulose Decay Capabilities.</title>
        <authorList>
            <person name="Nagy L.G."/>
            <person name="Riley R."/>
            <person name="Tritt A."/>
            <person name="Adam C."/>
            <person name="Daum C."/>
            <person name="Floudas D."/>
            <person name="Sun H."/>
            <person name="Yadav J.S."/>
            <person name="Pangilinan J."/>
            <person name="Larsson K.H."/>
            <person name="Matsuura K."/>
            <person name="Barry K."/>
            <person name="Labutti K."/>
            <person name="Kuo R."/>
            <person name="Ohm R.A."/>
            <person name="Bhattacharya S.S."/>
            <person name="Shirouzu T."/>
            <person name="Yoshinaga Y."/>
            <person name="Martin F.M."/>
            <person name="Grigoriev I.V."/>
            <person name="Hibbett D.S."/>
        </authorList>
    </citation>
    <scope>NUCLEOTIDE SEQUENCE [LARGE SCALE GENOMIC DNA]</scope>
    <source>
        <strain evidence="2 3">HHB12029</strain>
    </source>
</reference>
<gene>
    <name evidence="2" type="ORF">EXIGLDRAFT_698149</name>
</gene>
<dbReference type="AlphaFoldDB" id="A0A165EEM3"/>
<feature type="region of interest" description="Disordered" evidence="1">
    <location>
        <begin position="160"/>
        <end position="240"/>
    </location>
</feature>
<name>A0A165EEM3_EXIGL</name>
<feature type="compositionally biased region" description="Basic and acidic residues" evidence="1">
    <location>
        <begin position="197"/>
        <end position="226"/>
    </location>
</feature>
<sequence length="326" mass="35054">MSGRNTPVPNLPELEALDMLTTEQRLDYLQHLLLQLPQIPVQSKTYRFNKCKITPDDIAVSGSLEATVLKTIEVTFGRTSDYEEGFVQYTERGEGLDALVPFLRSGLGGTSKKNVQELLRWVDIFLSSAIVHFASRELPIPASKRAPKPKLPFDARLAVTQKNTPSSRASSPALSRAGSAAPRDGTLSGERVAGAKRPADEGHSGEPTKRARAEGKESNEVLHTETADSPLVLDSGDESDDVRALGARSTRRRVLVVGDDVEMDDGHDTEGESSKAAGSAPKNVAPIFHRAHTGVGAGKGAVDGDTGIQMKVRYSIRTRWSDSSGG</sequence>
<feature type="region of interest" description="Disordered" evidence="1">
    <location>
        <begin position="262"/>
        <end position="282"/>
    </location>
</feature>
<feature type="compositionally biased region" description="Basic and acidic residues" evidence="1">
    <location>
        <begin position="264"/>
        <end position="273"/>
    </location>
</feature>
<protein>
    <submittedName>
        <fullName evidence="2">Uncharacterized protein</fullName>
    </submittedName>
</protein>
<organism evidence="2 3">
    <name type="scientific">Exidia glandulosa HHB12029</name>
    <dbReference type="NCBI Taxonomy" id="1314781"/>
    <lineage>
        <taxon>Eukaryota</taxon>
        <taxon>Fungi</taxon>
        <taxon>Dikarya</taxon>
        <taxon>Basidiomycota</taxon>
        <taxon>Agaricomycotina</taxon>
        <taxon>Agaricomycetes</taxon>
        <taxon>Auriculariales</taxon>
        <taxon>Exidiaceae</taxon>
        <taxon>Exidia</taxon>
    </lineage>
</organism>
<dbReference type="EMBL" id="KV426145">
    <property type="protein sequence ID" value="KZV86752.1"/>
    <property type="molecule type" value="Genomic_DNA"/>
</dbReference>
<proteinExistence type="predicted"/>
<feature type="compositionally biased region" description="Low complexity" evidence="1">
    <location>
        <begin position="165"/>
        <end position="183"/>
    </location>
</feature>